<dbReference type="Pfam" id="PF06477">
    <property type="entry name" value="DUF1091"/>
    <property type="match status" value="1"/>
</dbReference>
<organism evidence="1">
    <name type="scientific">Anopheles funestus</name>
    <name type="common">African malaria mosquito</name>
    <dbReference type="NCBI Taxonomy" id="62324"/>
    <lineage>
        <taxon>Eukaryota</taxon>
        <taxon>Metazoa</taxon>
        <taxon>Ecdysozoa</taxon>
        <taxon>Arthropoda</taxon>
        <taxon>Hexapoda</taxon>
        <taxon>Insecta</taxon>
        <taxon>Pterygota</taxon>
        <taxon>Neoptera</taxon>
        <taxon>Endopterygota</taxon>
        <taxon>Diptera</taxon>
        <taxon>Nematocera</taxon>
        <taxon>Culicoidea</taxon>
        <taxon>Culicidae</taxon>
        <taxon>Anophelinae</taxon>
        <taxon>Anopheles</taxon>
    </lineage>
</organism>
<dbReference type="PANTHER" id="PTHR20898">
    <property type="entry name" value="DAEDALUS ON 3-RELATED-RELATED"/>
    <property type="match status" value="1"/>
</dbReference>
<evidence type="ECO:0000313" key="1">
    <source>
        <dbReference type="EnsemblMetazoa" id="AFUN006710-PA"/>
    </source>
</evidence>
<dbReference type="EnsemblMetazoa" id="AFUN006710-RA">
    <property type="protein sequence ID" value="AFUN006710-PA"/>
    <property type="gene ID" value="AFUN006710"/>
</dbReference>
<dbReference type="PANTHER" id="PTHR20898:SF1">
    <property type="entry name" value="MD-2-RELATED LIPID-RECOGNITION DOMAIN-CONTAINING PROTEIN"/>
    <property type="match status" value="1"/>
</dbReference>
<dbReference type="VEuPathDB" id="VectorBase:AFUN006710"/>
<dbReference type="InterPro" id="IPR010512">
    <property type="entry name" value="DUF1091"/>
</dbReference>
<name>A0A182RKE2_ANOFN</name>
<sequence>MTHDRWIPAVQLTVMKALSALIILFACLSLVGSAKKEKLQFSYYVRLGKTENILYERLVDLCDLFARPKERILKMVIDNLKRHGEMPAGCPVHPKRYDYTNITLNHIKLPPFLPETSFKLVIKCWQGPEKTLIFDSYWYGQLKKISIQN</sequence>
<accession>A0A182RKE2</accession>
<protein>
    <submittedName>
        <fullName evidence="1">Uncharacterized protein</fullName>
    </submittedName>
</protein>
<proteinExistence type="predicted"/>
<dbReference type="PROSITE" id="PS51257">
    <property type="entry name" value="PROKAR_LIPOPROTEIN"/>
    <property type="match status" value="1"/>
</dbReference>
<reference evidence="1" key="1">
    <citation type="submission" date="2020-05" db="UniProtKB">
        <authorList>
            <consortium name="EnsemblMetazoa"/>
        </authorList>
    </citation>
    <scope>IDENTIFICATION</scope>
    <source>
        <strain evidence="1">FUMOZ</strain>
    </source>
</reference>
<dbReference type="AlphaFoldDB" id="A0A182RKE2"/>